<dbReference type="Pfam" id="PF07254">
    <property type="entry name" value="Cpta_toxin"/>
    <property type="match status" value="1"/>
</dbReference>
<gene>
    <name evidence="2" type="ORF">EV695_1886</name>
</gene>
<keyword evidence="1" id="KW-1133">Transmembrane helix</keyword>
<dbReference type="Proteomes" id="UP000294887">
    <property type="component" value="Unassembled WGS sequence"/>
</dbReference>
<reference evidence="2 3" key="1">
    <citation type="submission" date="2019-03" db="EMBL/GenBank/DDBJ databases">
        <title>Genomic Encyclopedia of Type Strains, Phase IV (KMG-IV): sequencing the most valuable type-strain genomes for metagenomic binning, comparative biology and taxonomic classification.</title>
        <authorList>
            <person name="Goeker M."/>
        </authorList>
    </citation>
    <scope>NUCLEOTIDE SEQUENCE [LARGE SCALE GENOMIC DNA]</scope>
    <source>
        <strain evidence="2 3">DSM 24830</strain>
    </source>
</reference>
<feature type="transmembrane region" description="Helical" evidence="1">
    <location>
        <begin position="21"/>
        <end position="39"/>
    </location>
</feature>
<protein>
    <recommendedName>
        <fullName evidence="4">Toxin CptA</fullName>
    </recommendedName>
</protein>
<evidence type="ECO:0008006" key="4">
    <source>
        <dbReference type="Google" id="ProtNLM"/>
    </source>
</evidence>
<evidence type="ECO:0000256" key="1">
    <source>
        <dbReference type="SAM" id="Phobius"/>
    </source>
</evidence>
<evidence type="ECO:0000313" key="2">
    <source>
        <dbReference type="EMBL" id="TCJ87376.1"/>
    </source>
</evidence>
<feature type="transmembrane region" description="Helical" evidence="1">
    <location>
        <begin position="45"/>
        <end position="67"/>
    </location>
</feature>
<dbReference type="AlphaFoldDB" id="A0A4R1EZP0"/>
<dbReference type="InterPro" id="IPR009883">
    <property type="entry name" value="YgfX"/>
</dbReference>
<dbReference type="RefSeq" id="WP_131905657.1">
    <property type="nucleotide sequence ID" value="NZ_BAAAFU010000004.1"/>
</dbReference>
<keyword evidence="3" id="KW-1185">Reference proteome</keyword>
<sequence length="145" mass="16827">MINKTSNGNISLLVHASLQKWLLIILPHLIAIIVVISIVKVSLLLSFFLFLAIIISCLYFLHLHIWLKSKYSVLMMYQDSRNNWFIKNALEEEKTVDLQAESFVSNYLLILNFADNKKKSYTVIVTPDSVSKDLFRQLRVVLRTQ</sequence>
<proteinExistence type="predicted"/>
<name>A0A4R1EZP0_9GAMM</name>
<organism evidence="2 3">
    <name type="scientific">Cocleimonas flava</name>
    <dbReference type="NCBI Taxonomy" id="634765"/>
    <lineage>
        <taxon>Bacteria</taxon>
        <taxon>Pseudomonadati</taxon>
        <taxon>Pseudomonadota</taxon>
        <taxon>Gammaproteobacteria</taxon>
        <taxon>Thiotrichales</taxon>
        <taxon>Thiotrichaceae</taxon>
        <taxon>Cocleimonas</taxon>
    </lineage>
</organism>
<evidence type="ECO:0000313" key="3">
    <source>
        <dbReference type="Proteomes" id="UP000294887"/>
    </source>
</evidence>
<accession>A0A4R1EZP0</accession>
<dbReference type="EMBL" id="SMFQ01000003">
    <property type="protein sequence ID" value="TCJ87376.1"/>
    <property type="molecule type" value="Genomic_DNA"/>
</dbReference>
<comment type="caution">
    <text evidence="2">The sequence shown here is derived from an EMBL/GenBank/DDBJ whole genome shotgun (WGS) entry which is preliminary data.</text>
</comment>
<keyword evidence="1" id="KW-0812">Transmembrane</keyword>
<keyword evidence="1" id="KW-0472">Membrane</keyword>